<organism evidence="2 3">
    <name type="scientific">Caenorhabditis angaria</name>
    <dbReference type="NCBI Taxonomy" id="860376"/>
    <lineage>
        <taxon>Eukaryota</taxon>
        <taxon>Metazoa</taxon>
        <taxon>Ecdysozoa</taxon>
        <taxon>Nematoda</taxon>
        <taxon>Chromadorea</taxon>
        <taxon>Rhabditida</taxon>
        <taxon>Rhabditina</taxon>
        <taxon>Rhabditomorpha</taxon>
        <taxon>Rhabditoidea</taxon>
        <taxon>Rhabditidae</taxon>
        <taxon>Peloderinae</taxon>
        <taxon>Caenorhabditis</taxon>
    </lineage>
</organism>
<dbReference type="OrthoDB" id="5813491at2759"/>
<proteinExistence type="predicted"/>
<feature type="transmembrane region" description="Helical" evidence="1">
    <location>
        <begin position="244"/>
        <end position="266"/>
    </location>
</feature>
<sequence>MNIVFSFLKAIFFAIFVAIIYAIFLLCYPNWLHSNEYSREQNAFETACINVGLEKTRISAAVAKFQILEAKYTLSADELTGIYGAFVNKTTLNSTFFNFYWKKNACNLRMFQSAFMLIEDSNTVYYTISSRVAVIIIRTILPIMTVFILGSGASAIHTILAKILTFIMRIRNIPAMTTKRNNLTKARDVFCTVLSFLYLLFCLLSTSYAISKWQNCGFHNGIKKSFQLMSTIPPTLTTITILDAYKLAGCFLHLNTGMALFIFSIMRLFRTWKYCKFDIPVMSQIIDAHNIDKDVQLKKLMKKYSN</sequence>
<comment type="caution">
    <text evidence="2">The sequence shown here is derived from an EMBL/GenBank/DDBJ whole genome shotgun (WGS) entry which is preliminary data.</text>
</comment>
<feature type="transmembrane region" description="Helical" evidence="1">
    <location>
        <begin position="123"/>
        <end position="141"/>
    </location>
</feature>
<keyword evidence="1" id="KW-0812">Transmembrane</keyword>
<keyword evidence="3" id="KW-1185">Reference proteome</keyword>
<evidence type="ECO:0000313" key="3">
    <source>
        <dbReference type="Proteomes" id="UP001152747"/>
    </source>
</evidence>
<dbReference type="EMBL" id="CANHGI010000006">
    <property type="protein sequence ID" value="CAI5456739.1"/>
    <property type="molecule type" value="Genomic_DNA"/>
</dbReference>
<name>A0A9P1J211_9PELO</name>
<feature type="transmembrane region" description="Helical" evidence="1">
    <location>
        <begin position="6"/>
        <end position="28"/>
    </location>
</feature>
<keyword evidence="1" id="KW-0472">Membrane</keyword>
<dbReference type="AlphaFoldDB" id="A0A9P1J211"/>
<dbReference type="Proteomes" id="UP001152747">
    <property type="component" value="Unassembled WGS sequence"/>
</dbReference>
<feature type="transmembrane region" description="Helical" evidence="1">
    <location>
        <begin position="189"/>
        <end position="210"/>
    </location>
</feature>
<feature type="transmembrane region" description="Helical" evidence="1">
    <location>
        <begin position="147"/>
        <end position="168"/>
    </location>
</feature>
<evidence type="ECO:0000313" key="2">
    <source>
        <dbReference type="EMBL" id="CAI5456739.1"/>
    </source>
</evidence>
<protein>
    <submittedName>
        <fullName evidence="2">Uncharacterized protein</fullName>
    </submittedName>
</protein>
<reference evidence="2" key="1">
    <citation type="submission" date="2022-11" db="EMBL/GenBank/DDBJ databases">
        <authorList>
            <person name="Kikuchi T."/>
        </authorList>
    </citation>
    <scope>NUCLEOTIDE SEQUENCE</scope>
    <source>
        <strain evidence="2">PS1010</strain>
    </source>
</reference>
<accession>A0A9P1J211</accession>
<evidence type="ECO:0000256" key="1">
    <source>
        <dbReference type="SAM" id="Phobius"/>
    </source>
</evidence>
<gene>
    <name evidence="2" type="ORF">CAMP_LOCUS19376</name>
</gene>
<keyword evidence="1" id="KW-1133">Transmembrane helix</keyword>